<keyword evidence="1" id="KW-0863">Zinc-finger</keyword>
<dbReference type="InterPro" id="IPR007527">
    <property type="entry name" value="Znf_SWIM"/>
</dbReference>
<evidence type="ECO:0000313" key="4">
    <source>
        <dbReference type="Proteomes" id="UP001254848"/>
    </source>
</evidence>
<organism evidence="3 4">
    <name type="scientific">Anaeroselena agilis</name>
    <dbReference type="NCBI Taxonomy" id="3063788"/>
    <lineage>
        <taxon>Bacteria</taxon>
        <taxon>Bacillati</taxon>
        <taxon>Bacillota</taxon>
        <taxon>Negativicutes</taxon>
        <taxon>Acetonemataceae</taxon>
        <taxon>Anaeroselena</taxon>
    </lineage>
</organism>
<proteinExistence type="predicted"/>
<keyword evidence="1" id="KW-0479">Metal-binding</keyword>
<keyword evidence="4" id="KW-1185">Reference proteome</keyword>
<dbReference type="Proteomes" id="UP001254848">
    <property type="component" value="Unassembled WGS sequence"/>
</dbReference>
<dbReference type="Pfam" id="PF04434">
    <property type="entry name" value="SWIM"/>
    <property type="match status" value="2"/>
</dbReference>
<dbReference type="RefSeq" id="WP_413778900.1">
    <property type="nucleotide sequence ID" value="NZ_JAUOZS010000001.1"/>
</dbReference>
<evidence type="ECO:0000259" key="2">
    <source>
        <dbReference type="PROSITE" id="PS50966"/>
    </source>
</evidence>
<dbReference type="EMBL" id="JAUOZS010000001">
    <property type="protein sequence ID" value="MDT8900350.1"/>
    <property type="molecule type" value="Genomic_DNA"/>
</dbReference>
<name>A0ABU3NU53_9FIRM</name>
<sequence length="216" mass="25029">MSTTGIDTLVKVKHWAQWPTDLHNKPEQIKRQISANKAKHQPLEVNMETQTGTFAGSGKKPYSTTLSKCNCNDFVKRKLPCKHIYSLANYLGYIELYKPETEYDESMVLLRAYEPTDDWGKWDPGVHKVWSQKARYHRAFEEEFDIADFSKENQFAKINGYSVSLESCSCPDFHERQFPCKHIYRLAAELELIEEPKTASRQYEIPEGAAMITIKL</sequence>
<feature type="domain" description="SWIM-type" evidence="2">
    <location>
        <begin position="43"/>
        <end position="92"/>
    </location>
</feature>
<evidence type="ECO:0000313" key="3">
    <source>
        <dbReference type="EMBL" id="MDT8900350.1"/>
    </source>
</evidence>
<reference evidence="3 4" key="1">
    <citation type="submission" date="2023-07" db="EMBL/GenBank/DDBJ databases">
        <title>The novel representative of Negativicutes class, Anaeroselena agilis gen. nov. sp. nov.</title>
        <authorList>
            <person name="Prokofeva M.I."/>
            <person name="Elcheninov A.G."/>
            <person name="Klyukina A."/>
            <person name="Kublanov I.V."/>
            <person name="Frolov E.N."/>
            <person name="Podosokorskaya O.A."/>
        </authorList>
    </citation>
    <scope>NUCLEOTIDE SEQUENCE [LARGE SCALE GENOMIC DNA]</scope>
    <source>
        <strain evidence="3 4">4137-cl</strain>
    </source>
</reference>
<accession>A0ABU3NU53</accession>
<comment type="caution">
    <text evidence="3">The sequence shown here is derived from an EMBL/GenBank/DDBJ whole genome shotgun (WGS) entry which is preliminary data.</text>
</comment>
<gene>
    <name evidence="3" type="ORF">Q4T40_03730</name>
</gene>
<keyword evidence="1" id="KW-0862">Zinc</keyword>
<feature type="domain" description="SWIM-type" evidence="2">
    <location>
        <begin position="161"/>
        <end position="191"/>
    </location>
</feature>
<evidence type="ECO:0000256" key="1">
    <source>
        <dbReference type="PROSITE-ProRule" id="PRU00325"/>
    </source>
</evidence>
<dbReference type="PROSITE" id="PS50966">
    <property type="entry name" value="ZF_SWIM"/>
    <property type="match status" value="2"/>
</dbReference>
<protein>
    <submittedName>
        <fullName evidence="3">SWIM zinc finger family protein</fullName>
    </submittedName>
</protein>